<name>A0A0G4GT61_9ALVE</name>
<dbReference type="EMBL" id="CDMZ01001508">
    <property type="protein sequence ID" value="CEM33629.1"/>
    <property type="molecule type" value="Genomic_DNA"/>
</dbReference>
<gene>
    <name evidence="2" type="ORF">Cvel_23204</name>
</gene>
<dbReference type="VEuPathDB" id="CryptoDB:Cvel_23204"/>
<reference evidence="2" key="1">
    <citation type="submission" date="2014-11" db="EMBL/GenBank/DDBJ databases">
        <authorList>
            <person name="Otto D Thomas"/>
            <person name="Naeem Raeece"/>
        </authorList>
    </citation>
    <scope>NUCLEOTIDE SEQUENCE</scope>
</reference>
<dbReference type="AlphaFoldDB" id="A0A0G4GT61"/>
<evidence type="ECO:0000313" key="2">
    <source>
        <dbReference type="EMBL" id="CEM33629.1"/>
    </source>
</evidence>
<sequence length="198" mass="22839">MYEGSMVDLVGRTTRVKTVSQKVAWFQEMMRGLEALHPFPRLHPCFTSFQQAKMSFPVGALPDSLDPHLKKVRKDINKRLAEHARDKQLWVQETMRGLEETNRDIVDRRSGKPQTRRDGRKADDPQAKPVTVILTTSDNLRLPFRSEAEAAEAFEINRKTLTKLLTTGELFRNGWRFIYTRPEDRLALKTMGDTTSSH</sequence>
<feature type="compositionally biased region" description="Basic and acidic residues" evidence="1">
    <location>
        <begin position="101"/>
        <end position="126"/>
    </location>
</feature>
<evidence type="ECO:0000256" key="1">
    <source>
        <dbReference type="SAM" id="MobiDB-lite"/>
    </source>
</evidence>
<dbReference type="SMART" id="SM00497">
    <property type="entry name" value="IENR1"/>
    <property type="match status" value="1"/>
</dbReference>
<protein>
    <submittedName>
        <fullName evidence="2">Uncharacterized protein</fullName>
    </submittedName>
</protein>
<accession>A0A0G4GT61</accession>
<organism evidence="2">
    <name type="scientific">Chromera velia CCMP2878</name>
    <dbReference type="NCBI Taxonomy" id="1169474"/>
    <lineage>
        <taxon>Eukaryota</taxon>
        <taxon>Sar</taxon>
        <taxon>Alveolata</taxon>
        <taxon>Colpodellida</taxon>
        <taxon>Chromeraceae</taxon>
        <taxon>Chromera</taxon>
    </lineage>
</organism>
<feature type="region of interest" description="Disordered" evidence="1">
    <location>
        <begin position="101"/>
        <end position="128"/>
    </location>
</feature>
<proteinExistence type="predicted"/>
<dbReference type="InterPro" id="IPR003647">
    <property type="entry name" value="Intron_nuc_1_rpt"/>
</dbReference>